<proteinExistence type="predicted"/>
<evidence type="ECO:0000313" key="1">
    <source>
        <dbReference type="EMBL" id="TEA14869.1"/>
    </source>
</evidence>
<dbReference type="Proteomes" id="UP000295604">
    <property type="component" value="Unassembled WGS sequence"/>
</dbReference>
<evidence type="ECO:0000313" key="2">
    <source>
        <dbReference type="Proteomes" id="UP000295604"/>
    </source>
</evidence>
<dbReference type="AlphaFoldDB" id="A0A4R8TB21"/>
<name>A0A4R8TB21_9PEZI</name>
<keyword evidence="2" id="KW-1185">Reference proteome</keyword>
<accession>A0A4R8TB21</accession>
<organism evidence="1 2">
    <name type="scientific">Colletotrichum sidae</name>
    <dbReference type="NCBI Taxonomy" id="1347389"/>
    <lineage>
        <taxon>Eukaryota</taxon>
        <taxon>Fungi</taxon>
        <taxon>Dikarya</taxon>
        <taxon>Ascomycota</taxon>
        <taxon>Pezizomycotina</taxon>
        <taxon>Sordariomycetes</taxon>
        <taxon>Hypocreomycetidae</taxon>
        <taxon>Glomerellales</taxon>
        <taxon>Glomerellaceae</taxon>
        <taxon>Colletotrichum</taxon>
        <taxon>Colletotrichum orbiculare species complex</taxon>
    </lineage>
</organism>
<reference evidence="1 2" key="1">
    <citation type="submission" date="2018-11" db="EMBL/GenBank/DDBJ databases">
        <title>Genome sequence and assembly of Colletotrichum sidae.</title>
        <authorList>
            <person name="Gan P."/>
            <person name="Shirasu K."/>
        </authorList>
    </citation>
    <scope>NUCLEOTIDE SEQUENCE [LARGE SCALE GENOMIC DNA]</scope>
    <source>
        <strain evidence="1 2">CBS 518.97</strain>
    </source>
</reference>
<protein>
    <submittedName>
        <fullName evidence="1">Uncharacterized protein</fullName>
    </submittedName>
</protein>
<dbReference type="EMBL" id="QAPF01000151">
    <property type="protein sequence ID" value="TEA14869.1"/>
    <property type="molecule type" value="Genomic_DNA"/>
</dbReference>
<sequence length="221" mass="25288">MRTIRRAGDDDEESRSCAFYRSMYFNTFTDEGLKLVRHKKDGSFEALFLDTTTGRIKVPGSEIENLVISNSYPGDLYELGRGESMSTQWMDLPERYYRVLKAGETYSLVFPSVESDMMAWETTWSRPRAARVHDQPQWVMPWGTLLPFTQRSKLGNFHVAAEYEGEGTPPQDVPPPHGQRLNDCEYPKFTAVCDLKNLTELQPRGAEILRATPLPSDTQRP</sequence>
<comment type="caution">
    <text evidence="1">The sequence shown here is derived from an EMBL/GenBank/DDBJ whole genome shotgun (WGS) entry which is preliminary data.</text>
</comment>
<gene>
    <name evidence="1" type="ORF">C8034_v003060</name>
</gene>